<dbReference type="Proteomes" id="UP000805193">
    <property type="component" value="Unassembled WGS sequence"/>
</dbReference>
<comment type="caution">
    <text evidence="1">The sequence shown here is derived from an EMBL/GenBank/DDBJ whole genome shotgun (WGS) entry which is preliminary data.</text>
</comment>
<evidence type="ECO:0000313" key="1">
    <source>
        <dbReference type="EMBL" id="KAG0427966.1"/>
    </source>
</evidence>
<protein>
    <submittedName>
        <fullName evidence="1">Uncharacterized protein</fullName>
    </submittedName>
</protein>
<organism evidence="1 2">
    <name type="scientific">Ixodes persulcatus</name>
    <name type="common">Taiga tick</name>
    <dbReference type="NCBI Taxonomy" id="34615"/>
    <lineage>
        <taxon>Eukaryota</taxon>
        <taxon>Metazoa</taxon>
        <taxon>Ecdysozoa</taxon>
        <taxon>Arthropoda</taxon>
        <taxon>Chelicerata</taxon>
        <taxon>Arachnida</taxon>
        <taxon>Acari</taxon>
        <taxon>Parasitiformes</taxon>
        <taxon>Ixodida</taxon>
        <taxon>Ixodoidea</taxon>
        <taxon>Ixodidae</taxon>
        <taxon>Ixodinae</taxon>
        <taxon>Ixodes</taxon>
    </lineage>
</organism>
<dbReference type="EMBL" id="JABSTQ010009575">
    <property type="protein sequence ID" value="KAG0427966.1"/>
    <property type="molecule type" value="Genomic_DNA"/>
</dbReference>
<gene>
    <name evidence="1" type="ORF">HPB47_025018</name>
</gene>
<proteinExistence type="predicted"/>
<sequence length="102" mass="11764">MDRVLEVCGFGVIQEELGGRSALLLHVHAENYHVTNLLVKYLVDDYPLARSKGVQLTVPAVQDQTWTMLSEFGLSRSDHSLRAHVCFSLREIEFDHRRMYTF</sequence>
<keyword evidence="2" id="KW-1185">Reference proteome</keyword>
<name>A0AC60Q2N0_IXOPE</name>
<evidence type="ECO:0000313" key="2">
    <source>
        <dbReference type="Proteomes" id="UP000805193"/>
    </source>
</evidence>
<accession>A0AC60Q2N0</accession>
<reference evidence="1 2" key="1">
    <citation type="journal article" date="2020" name="Cell">
        <title>Large-Scale Comparative Analyses of Tick Genomes Elucidate Their Genetic Diversity and Vector Capacities.</title>
        <authorList>
            <consortium name="Tick Genome and Microbiome Consortium (TIGMIC)"/>
            <person name="Jia N."/>
            <person name="Wang J."/>
            <person name="Shi W."/>
            <person name="Du L."/>
            <person name="Sun Y."/>
            <person name="Zhan W."/>
            <person name="Jiang J.F."/>
            <person name="Wang Q."/>
            <person name="Zhang B."/>
            <person name="Ji P."/>
            <person name="Bell-Sakyi L."/>
            <person name="Cui X.M."/>
            <person name="Yuan T.T."/>
            <person name="Jiang B.G."/>
            <person name="Yang W.F."/>
            <person name="Lam T.T."/>
            <person name="Chang Q.C."/>
            <person name="Ding S.J."/>
            <person name="Wang X.J."/>
            <person name="Zhu J.G."/>
            <person name="Ruan X.D."/>
            <person name="Zhao L."/>
            <person name="Wei J.T."/>
            <person name="Ye R.Z."/>
            <person name="Que T.C."/>
            <person name="Du C.H."/>
            <person name="Zhou Y.H."/>
            <person name="Cheng J.X."/>
            <person name="Dai P.F."/>
            <person name="Guo W.B."/>
            <person name="Han X.H."/>
            <person name="Huang E.J."/>
            <person name="Li L.F."/>
            <person name="Wei W."/>
            <person name="Gao Y.C."/>
            <person name="Liu J.Z."/>
            <person name="Shao H.Z."/>
            <person name="Wang X."/>
            <person name="Wang C.C."/>
            <person name="Yang T.C."/>
            <person name="Huo Q.B."/>
            <person name="Li W."/>
            <person name="Chen H.Y."/>
            <person name="Chen S.E."/>
            <person name="Zhou L.G."/>
            <person name="Ni X.B."/>
            <person name="Tian J.H."/>
            <person name="Sheng Y."/>
            <person name="Liu T."/>
            <person name="Pan Y.S."/>
            <person name="Xia L.Y."/>
            <person name="Li J."/>
            <person name="Zhao F."/>
            <person name="Cao W.C."/>
        </authorList>
    </citation>
    <scope>NUCLEOTIDE SEQUENCE [LARGE SCALE GENOMIC DNA]</scope>
    <source>
        <strain evidence="1">Iper-2018</strain>
    </source>
</reference>